<keyword evidence="3" id="KW-0804">Transcription</keyword>
<dbReference type="SUPFAM" id="SSF48498">
    <property type="entry name" value="Tetracyclin repressor-like, C-terminal domain"/>
    <property type="match status" value="1"/>
</dbReference>
<dbReference type="EMBL" id="RCUY01000005">
    <property type="protein sequence ID" value="RLP82976.1"/>
    <property type="molecule type" value="Genomic_DNA"/>
</dbReference>
<accession>A0A3L7AR70</accession>
<dbReference type="AlphaFoldDB" id="A0A3L7AR70"/>
<dbReference type="PROSITE" id="PS50977">
    <property type="entry name" value="HTH_TETR_2"/>
    <property type="match status" value="1"/>
</dbReference>
<gene>
    <name evidence="6" type="ORF">D9V34_06950</name>
</gene>
<dbReference type="RefSeq" id="WP_121688114.1">
    <property type="nucleotide sequence ID" value="NZ_RCUY01000005.1"/>
</dbReference>
<dbReference type="Gene3D" id="1.10.357.10">
    <property type="entry name" value="Tetracycline Repressor, domain 2"/>
    <property type="match status" value="1"/>
</dbReference>
<dbReference type="InterPro" id="IPR025996">
    <property type="entry name" value="MT1864/Rv1816-like_C"/>
</dbReference>
<dbReference type="GO" id="GO:0000976">
    <property type="term" value="F:transcription cis-regulatory region binding"/>
    <property type="evidence" value="ECO:0007669"/>
    <property type="project" value="TreeGrafter"/>
</dbReference>
<dbReference type="InterPro" id="IPR009057">
    <property type="entry name" value="Homeodomain-like_sf"/>
</dbReference>
<dbReference type="InterPro" id="IPR001647">
    <property type="entry name" value="HTH_TetR"/>
</dbReference>
<comment type="caution">
    <text evidence="6">The sequence shown here is derived from an EMBL/GenBank/DDBJ whole genome shotgun (WGS) entry which is preliminary data.</text>
</comment>
<evidence type="ECO:0000256" key="1">
    <source>
        <dbReference type="ARBA" id="ARBA00023015"/>
    </source>
</evidence>
<organism evidence="6 7">
    <name type="scientific">Mycetocola lacteus</name>
    <dbReference type="NCBI Taxonomy" id="76637"/>
    <lineage>
        <taxon>Bacteria</taxon>
        <taxon>Bacillati</taxon>
        <taxon>Actinomycetota</taxon>
        <taxon>Actinomycetes</taxon>
        <taxon>Micrococcales</taxon>
        <taxon>Microbacteriaceae</taxon>
        <taxon>Mycetocola</taxon>
    </lineage>
</organism>
<proteinExistence type="predicted"/>
<dbReference type="Pfam" id="PF13305">
    <property type="entry name" value="TetR_C_33"/>
    <property type="match status" value="1"/>
</dbReference>
<dbReference type="Proteomes" id="UP000269438">
    <property type="component" value="Unassembled WGS sequence"/>
</dbReference>
<dbReference type="InterPro" id="IPR050109">
    <property type="entry name" value="HTH-type_TetR-like_transc_reg"/>
</dbReference>
<dbReference type="InterPro" id="IPR036271">
    <property type="entry name" value="Tet_transcr_reg_TetR-rel_C_sf"/>
</dbReference>
<keyword evidence="2 4" id="KW-0238">DNA-binding</keyword>
<dbReference type="GO" id="GO:0003700">
    <property type="term" value="F:DNA-binding transcription factor activity"/>
    <property type="evidence" value="ECO:0007669"/>
    <property type="project" value="TreeGrafter"/>
</dbReference>
<dbReference type="PANTHER" id="PTHR30055">
    <property type="entry name" value="HTH-TYPE TRANSCRIPTIONAL REGULATOR RUTR"/>
    <property type="match status" value="1"/>
</dbReference>
<dbReference type="OrthoDB" id="71867at2"/>
<feature type="domain" description="HTH tetR-type" evidence="5">
    <location>
        <begin position="5"/>
        <end position="65"/>
    </location>
</feature>
<feature type="DNA-binding region" description="H-T-H motif" evidence="4">
    <location>
        <begin position="28"/>
        <end position="47"/>
    </location>
</feature>
<evidence type="ECO:0000313" key="6">
    <source>
        <dbReference type="EMBL" id="RLP82976.1"/>
    </source>
</evidence>
<dbReference type="SUPFAM" id="SSF46689">
    <property type="entry name" value="Homeodomain-like"/>
    <property type="match status" value="1"/>
</dbReference>
<dbReference type="Gene3D" id="1.10.10.60">
    <property type="entry name" value="Homeodomain-like"/>
    <property type="match status" value="1"/>
</dbReference>
<evidence type="ECO:0000313" key="7">
    <source>
        <dbReference type="Proteomes" id="UP000269438"/>
    </source>
</evidence>
<evidence type="ECO:0000256" key="3">
    <source>
        <dbReference type="ARBA" id="ARBA00023163"/>
    </source>
</evidence>
<keyword evidence="7" id="KW-1185">Reference proteome</keyword>
<keyword evidence="1" id="KW-0805">Transcription regulation</keyword>
<reference evidence="6 7" key="1">
    <citation type="submission" date="2018-10" db="EMBL/GenBank/DDBJ databases">
        <authorList>
            <person name="Li J."/>
        </authorList>
    </citation>
    <scope>NUCLEOTIDE SEQUENCE [LARGE SCALE GENOMIC DNA]</scope>
    <source>
        <strain evidence="6 7">JCM 11654</strain>
    </source>
</reference>
<evidence type="ECO:0000259" key="5">
    <source>
        <dbReference type="PROSITE" id="PS50977"/>
    </source>
</evidence>
<protein>
    <submittedName>
        <fullName evidence="6">TetR family transcriptional regulator</fullName>
    </submittedName>
</protein>
<sequence length="197" mass="20461">MARAGITPERLIGVGAELADEVGIERVTLAEVARRFDVKTASLYSHVANTAALSEGIALLALTEMADRLAIATAGKAGRDALAGLANTYRDYAHAHPGRFAATLVPLSSEAAAASDGPRHVHLTEAVLAGYTLSPETHPHAVRLIGSTVRGFITLEAAGGFAHSAPPASDSWIAIIDALDALLTHWPTSPDSERIAS</sequence>
<name>A0A3L7AR70_9MICO</name>
<dbReference type="PANTHER" id="PTHR30055:SF151">
    <property type="entry name" value="TRANSCRIPTIONAL REGULATORY PROTEIN"/>
    <property type="match status" value="1"/>
</dbReference>
<evidence type="ECO:0000256" key="4">
    <source>
        <dbReference type="PROSITE-ProRule" id="PRU00335"/>
    </source>
</evidence>
<evidence type="ECO:0000256" key="2">
    <source>
        <dbReference type="ARBA" id="ARBA00023125"/>
    </source>
</evidence>